<evidence type="ECO:0000313" key="3">
    <source>
        <dbReference type="Proteomes" id="UP001221898"/>
    </source>
</evidence>
<dbReference type="AlphaFoldDB" id="A0AAD7SAU3"/>
<name>A0AAD7SAU3_9TELE</name>
<organism evidence="2 3">
    <name type="scientific">Aldrovandia affinis</name>
    <dbReference type="NCBI Taxonomy" id="143900"/>
    <lineage>
        <taxon>Eukaryota</taxon>
        <taxon>Metazoa</taxon>
        <taxon>Chordata</taxon>
        <taxon>Craniata</taxon>
        <taxon>Vertebrata</taxon>
        <taxon>Euteleostomi</taxon>
        <taxon>Actinopterygii</taxon>
        <taxon>Neopterygii</taxon>
        <taxon>Teleostei</taxon>
        <taxon>Notacanthiformes</taxon>
        <taxon>Halosauridae</taxon>
        <taxon>Aldrovandia</taxon>
    </lineage>
</organism>
<evidence type="ECO:0000313" key="2">
    <source>
        <dbReference type="EMBL" id="KAJ8399130.1"/>
    </source>
</evidence>
<reference evidence="2" key="1">
    <citation type="journal article" date="2023" name="Science">
        <title>Genome structures resolve the early diversification of teleost fishes.</title>
        <authorList>
            <person name="Parey E."/>
            <person name="Louis A."/>
            <person name="Montfort J."/>
            <person name="Bouchez O."/>
            <person name="Roques C."/>
            <person name="Iampietro C."/>
            <person name="Lluch J."/>
            <person name="Castinel A."/>
            <person name="Donnadieu C."/>
            <person name="Desvignes T."/>
            <person name="Floi Bucao C."/>
            <person name="Jouanno E."/>
            <person name="Wen M."/>
            <person name="Mejri S."/>
            <person name="Dirks R."/>
            <person name="Jansen H."/>
            <person name="Henkel C."/>
            <person name="Chen W.J."/>
            <person name="Zahm M."/>
            <person name="Cabau C."/>
            <person name="Klopp C."/>
            <person name="Thompson A.W."/>
            <person name="Robinson-Rechavi M."/>
            <person name="Braasch I."/>
            <person name="Lecointre G."/>
            <person name="Bobe J."/>
            <person name="Postlethwait J.H."/>
            <person name="Berthelot C."/>
            <person name="Roest Crollius H."/>
            <person name="Guiguen Y."/>
        </authorList>
    </citation>
    <scope>NUCLEOTIDE SEQUENCE</scope>
    <source>
        <strain evidence="2">NC1722</strain>
    </source>
</reference>
<evidence type="ECO:0000256" key="1">
    <source>
        <dbReference type="SAM" id="MobiDB-lite"/>
    </source>
</evidence>
<keyword evidence="3" id="KW-1185">Reference proteome</keyword>
<comment type="caution">
    <text evidence="2">The sequence shown here is derived from an EMBL/GenBank/DDBJ whole genome shotgun (WGS) entry which is preliminary data.</text>
</comment>
<dbReference type="EMBL" id="JAINUG010000085">
    <property type="protein sequence ID" value="KAJ8399130.1"/>
    <property type="molecule type" value="Genomic_DNA"/>
</dbReference>
<proteinExistence type="predicted"/>
<gene>
    <name evidence="2" type="ORF">AAFF_G00415090</name>
</gene>
<dbReference type="Proteomes" id="UP001221898">
    <property type="component" value="Unassembled WGS sequence"/>
</dbReference>
<feature type="region of interest" description="Disordered" evidence="1">
    <location>
        <begin position="77"/>
        <end position="99"/>
    </location>
</feature>
<sequence length="99" mass="10094">MQDLESTLLNKPVCARGGVLLSPGTDGAVPGADVGSAGSQIDCSQLQHWQGGVTCGAEASSPKLTCDRLWPCDPDEEWGSMRGGSGVGKAGDPTHSNLL</sequence>
<accession>A0AAD7SAU3</accession>
<protein>
    <submittedName>
        <fullName evidence="2">Uncharacterized protein</fullName>
    </submittedName>
</protein>